<dbReference type="EMBL" id="JAPWTJ010000855">
    <property type="protein sequence ID" value="KAJ8975233.1"/>
    <property type="molecule type" value="Genomic_DNA"/>
</dbReference>
<protein>
    <submittedName>
        <fullName evidence="1">Uncharacterized protein</fullName>
    </submittedName>
</protein>
<name>A0ABQ9JC74_9CUCU</name>
<sequence length="146" mass="16927">MVVQQTKKRPNREWYCDVCGAYLRSIEGILEGDKVVTCTRCQGRVCKHRCSNLSEHKGWTCNSCLRPPESWFQGILSAIQPTSKVELKTTMNSEPLNETDEDLEELRKKEKEEVREFIERLVSAMLGEDVDEASVTKLYNDKHCKW</sequence>
<proteinExistence type="predicted"/>
<accession>A0ABQ9JC74</accession>
<evidence type="ECO:0000313" key="1">
    <source>
        <dbReference type="EMBL" id="KAJ8975233.1"/>
    </source>
</evidence>
<dbReference type="Proteomes" id="UP001162164">
    <property type="component" value="Unassembled WGS sequence"/>
</dbReference>
<reference evidence="1" key="1">
    <citation type="journal article" date="2023" name="Insect Mol. Biol.">
        <title>Genome sequencing provides insights into the evolution of gene families encoding plant cell wall-degrading enzymes in longhorned beetles.</title>
        <authorList>
            <person name="Shin N.R."/>
            <person name="Okamura Y."/>
            <person name="Kirsch R."/>
            <person name="Pauchet Y."/>
        </authorList>
    </citation>
    <scope>NUCLEOTIDE SEQUENCE</scope>
    <source>
        <strain evidence="1">MMC_N1</strain>
    </source>
</reference>
<gene>
    <name evidence="1" type="ORF">NQ317_014664</name>
</gene>
<comment type="caution">
    <text evidence="1">The sequence shown here is derived from an EMBL/GenBank/DDBJ whole genome shotgun (WGS) entry which is preliminary data.</text>
</comment>
<keyword evidence="2" id="KW-1185">Reference proteome</keyword>
<evidence type="ECO:0000313" key="2">
    <source>
        <dbReference type="Proteomes" id="UP001162164"/>
    </source>
</evidence>
<organism evidence="1 2">
    <name type="scientific">Molorchus minor</name>
    <dbReference type="NCBI Taxonomy" id="1323400"/>
    <lineage>
        <taxon>Eukaryota</taxon>
        <taxon>Metazoa</taxon>
        <taxon>Ecdysozoa</taxon>
        <taxon>Arthropoda</taxon>
        <taxon>Hexapoda</taxon>
        <taxon>Insecta</taxon>
        <taxon>Pterygota</taxon>
        <taxon>Neoptera</taxon>
        <taxon>Endopterygota</taxon>
        <taxon>Coleoptera</taxon>
        <taxon>Polyphaga</taxon>
        <taxon>Cucujiformia</taxon>
        <taxon>Chrysomeloidea</taxon>
        <taxon>Cerambycidae</taxon>
        <taxon>Lamiinae</taxon>
        <taxon>Monochamini</taxon>
        <taxon>Molorchus</taxon>
    </lineage>
</organism>